<dbReference type="GO" id="GO:0022857">
    <property type="term" value="F:transmembrane transporter activity"/>
    <property type="evidence" value="ECO:0007669"/>
    <property type="project" value="InterPro"/>
</dbReference>
<comment type="subcellular location">
    <subcellularLocation>
        <location evidence="1">Membrane</location>
        <topology evidence="1">Multi-pass membrane protein</topology>
    </subcellularLocation>
</comment>
<feature type="transmembrane region" description="Helical" evidence="6">
    <location>
        <begin position="442"/>
        <end position="461"/>
    </location>
</feature>
<dbReference type="Proteomes" id="UP000789595">
    <property type="component" value="Unassembled WGS sequence"/>
</dbReference>
<gene>
    <name evidence="7" type="ORF">PCAL00307_LOCUS4766</name>
    <name evidence="8" type="ORF">PECAL_1P02410</name>
</gene>
<evidence type="ECO:0000256" key="6">
    <source>
        <dbReference type="SAM" id="Phobius"/>
    </source>
</evidence>
<dbReference type="InterPro" id="IPR011701">
    <property type="entry name" value="MFS"/>
</dbReference>
<protein>
    <recommendedName>
        <fullName evidence="10">Major facilitator superfamily (MFS) profile domain-containing protein</fullName>
    </recommendedName>
</protein>
<evidence type="ECO:0000256" key="5">
    <source>
        <dbReference type="ARBA" id="ARBA00023136"/>
    </source>
</evidence>
<feature type="transmembrane region" description="Helical" evidence="6">
    <location>
        <begin position="79"/>
        <end position="97"/>
    </location>
</feature>
<reference evidence="7" key="1">
    <citation type="submission" date="2021-01" db="EMBL/GenBank/DDBJ databases">
        <authorList>
            <person name="Corre E."/>
            <person name="Pelletier E."/>
            <person name="Niang G."/>
            <person name="Scheremetjew M."/>
            <person name="Finn R."/>
            <person name="Kale V."/>
            <person name="Holt S."/>
            <person name="Cochrane G."/>
            <person name="Meng A."/>
            <person name="Brown T."/>
            <person name="Cohen L."/>
        </authorList>
    </citation>
    <scope>NUCLEOTIDE SEQUENCE</scope>
    <source>
        <strain evidence="7">CCMP1756</strain>
    </source>
</reference>
<feature type="transmembrane region" description="Helical" evidence="6">
    <location>
        <begin position="347"/>
        <end position="368"/>
    </location>
</feature>
<dbReference type="PANTHER" id="PTHR23504">
    <property type="entry name" value="MAJOR FACILITATOR SUPERFAMILY DOMAIN-CONTAINING PROTEIN 10"/>
    <property type="match status" value="1"/>
</dbReference>
<dbReference type="InterPro" id="IPR036259">
    <property type="entry name" value="MFS_trans_sf"/>
</dbReference>
<evidence type="ECO:0008006" key="10">
    <source>
        <dbReference type="Google" id="ProtNLM"/>
    </source>
</evidence>
<organism evidence="7">
    <name type="scientific">Pelagomonas calceolata</name>
    <dbReference type="NCBI Taxonomy" id="35677"/>
    <lineage>
        <taxon>Eukaryota</taxon>
        <taxon>Sar</taxon>
        <taxon>Stramenopiles</taxon>
        <taxon>Ochrophyta</taxon>
        <taxon>Pelagophyceae</taxon>
        <taxon>Pelagomonadales</taxon>
        <taxon>Pelagomonadaceae</taxon>
        <taxon>Pelagomonas</taxon>
    </lineage>
</organism>
<evidence type="ECO:0000256" key="3">
    <source>
        <dbReference type="ARBA" id="ARBA00022692"/>
    </source>
</evidence>
<dbReference type="Pfam" id="PF07690">
    <property type="entry name" value="MFS_1"/>
    <property type="match status" value="1"/>
</dbReference>
<dbReference type="PANTHER" id="PTHR23504:SF15">
    <property type="entry name" value="MAJOR FACILITATOR SUPERFAMILY (MFS) PROFILE DOMAIN-CONTAINING PROTEIN"/>
    <property type="match status" value="1"/>
</dbReference>
<dbReference type="OrthoDB" id="10262656at2759"/>
<evidence type="ECO:0000256" key="1">
    <source>
        <dbReference type="ARBA" id="ARBA00004141"/>
    </source>
</evidence>
<feature type="transmembrane region" description="Helical" evidence="6">
    <location>
        <begin position="51"/>
        <end position="73"/>
    </location>
</feature>
<dbReference type="GO" id="GO:0016020">
    <property type="term" value="C:membrane"/>
    <property type="evidence" value="ECO:0007669"/>
    <property type="project" value="UniProtKB-SubCell"/>
</dbReference>
<accession>A0A7S3ZNY0</accession>
<feature type="transmembrane region" description="Helical" evidence="6">
    <location>
        <begin position="410"/>
        <end position="430"/>
    </location>
</feature>
<dbReference type="AlphaFoldDB" id="A0A7S3ZNY0"/>
<proteinExistence type="predicted"/>
<evidence type="ECO:0000313" key="7">
    <source>
        <dbReference type="EMBL" id="CAE0689332.1"/>
    </source>
</evidence>
<keyword evidence="9" id="KW-1185">Reference proteome</keyword>
<evidence type="ECO:0000313" key="9">
    <source>
        <dbReference type="Proteomes" id="UP000789595"/>
    </source>
</evidence>
<reference evidence="8" key="2">
    <citation type="submission" date="2021-11" db="EMBL/GenBank/DDBJ databases">
        <authorList>
            <consortium name="Genoscope - CEA"/>
            <person name="William W."/>
        </authorList>
    </citation>
    <scope>NUCLEOTIDE SEQUENCE</scope>
</reference>
<sequence length="491" mass="52435">MADEAAALLGDSVEEAYDRARHNKLTPEKARELRHARWCVYASQFLHKVAWGAYSVVSPFYLALFMSTAAAANVATAEWAAYSIGQVLCTPILGAATDQAGRRPVFVVCQMLITVVFLVLFWPNLYWWAITGFIQGCFSCTWAVSITILVDCVSNGAPPGGEDDILIMRLFRRIATPASETLDGEVRQELAVAVTALWFVAGAGEVVGYGVGYGLWAILPSWLAIVSCGFFQLVGALIVYAYLPETAPSSKPFAYAEALDSAMVAVKAQTQAVAMVLRDTRSTYLTASYVLQYFALTGVTDLCVFWGQAKYDWSAQAAAVYLAVFTISPGVGALIGSRLLYPSSLRYAKSIALMLFSAAVGCVLEGLASPTVASAIGLSILATAGGGVYPAILALLTPDIAPGKQGHLQGALYAIATLGSVAALGIYLALFNTTETFLNGASIWLLSAVFFVFAALFSYAAGERITVERGQAKHPVIPGSPPRRRTKYQDV</sequence>
<feature type="transmembrane region" description="Helical" evidence="6">
    <location>
        <begin position="190"/>
        <end position="216"/>
    </location>
</feature>
<evidence type="ECO:0000256" key="2">
    <source>
        <dbReference type="ARBA" id="ARBA00022448"/>
    </source>
</evidence>
<feature type="transmembrane region" description="Helical" evidence="6">
    <location>
        <begin position="222"/>
        <end position="243"/>
    </location>
</feature>
<feature type="transmembrane region" description="Helical" evidence="6">
    <location>
        <begin position="104"/>
        <end position="122"/>
    </location>
</feature>
<keyword evidence="2" id="KW-0813">Transport</keyword>
<keyword evidence="4 6" id="KW-1133">Transmembrane helix</keyword>
<evidence type="ECO:0000256" key="4">
    <source>
        <dbReference type="ARBA" id="ARBA00022989"/>
    </source>
</evidence>
<evidence type="ECO:0000313" key="8">
    <source>
        <dbReference type="EMBL" id="CAH0363900.1"/>
    </source>
</evidence>
<dbReference type="Gene3D" id="1.20.1250.20">
    <property type="entry name" value="MFS general substrate transporter like domains"/>
    <property type="match status" value="1"/>
</dbReference>
<feature type="transmembrane region" description="Helical" evidence="6">
    <location>
        <begin position="284"/>
        <end position="307"/>
    </location>
</feature>
<feature type="transmembrane region" description="Helical" evidence="6">
    <location>
        <begin position="313"/>
        <end position="335"/>
    </location>
</feature>
<keyword evidence="5 6" id="KW-0472">Membrane</keyword>
<dbReference type="EMBL" id="CAKKNE010000001">
    <property type="protein sequence ID" value="CAH0363900.1"/>
    <property type="molecule type" value="Genomic_DNA"/>
</dbReference>
<keyword evidence="3 6" id="KW-0812">Transmembrane</keyword>
<feature type="transmembrane region" description="Helical" evidence="6">
    <location>
        <begin position="374"/>
        <end position="398"/>
    </location>
</feature>
<dbReference type="SUPFAM" id="SSF103473">
    <property type="entry name" value="MFS general substrate transporter"/>
    <property type="match status" value="2"/>
</dbReference>
<dbReference type="EMBL" id="HBIW01005768">
    <property type="protein sequence ID" value="CAE0689332.1"/>
    <property type="molecule type" value="Transcribed_RNA"/>
</dbReference>
<name>A0A7S3ZNY0_9STRA</name>